<organism evidence="1 2">
    <name type="scientific">Pseudomonas inefficax</name>
    <dbReference type="NCBI Taxonomy" id="2078786"/>
    <lineage>
        <taxon>Bacteria</taxon>
        <taxon>Pseudomonadati</taxon>
        <taxon>Pseudomonadota</taxon>
        <taxon>Gammaproteobacteria</taxon>
        <taxon>Pseudomonadales</taxon>
        <taxon>Pseudomonadaceae</taxon>
        <taxon>Pseudomonas</taxon>
    </lineage>
</organism>
<accession>A0AAQ1P6C1</accession>
<reference evidence="1 2" key="1">
    <citation type="submission" date="2018-02" db="EMBL/GenBank/DDBJ databases">
        <authorList>
            <person name="Dubost A."/>
        </authorList>
    </citation>
    <scope>NUCLEOTIDE SEQUENCE [LARGE SCALE GENOMIC DNA]</scope>
    <source>
        <strain evidence="2">JV551A3</strain>
    </source>
</reference>
<gene>
    <name evidence="1" type="ORF">JV551A3_V1_550003</name>
</gene>
<dbReference type="AlphaFoldDB" id="A0AAQ1P6C1"/>
<proteinExistence type="predicted"/>
<dbReference type="EMBL" id="OPYN01000055">
    <property type="protein sequence ID" value="SPO59341.1"/>
    <property type="molecule type" value="Genomic_DNA"/>
</dbReference>
<evidence type="ECO:0000313" key="2">
    <source>
        <dbReference type="Proteomes" id="UP000294335"/>
    </source>
</evidence>
<dbReference type="Proteomes" id="UP000294335">
    <property type="component" value="Unassembled WGS sequence"/>
</dbReference>
<keyword evidence="2" id="KW-1185">Reference proteome</keyword>
<evidence type="ECO:0000313" key="1">
    <source>
        <dbReference type="EMBL" id="SPO59341.1"/>
    </source>
</evidence>
<sequence>MLARLAGNAANLKVKGAITEEKTATKSNMADRQGLRRGFAEVFTRLIAYSGLFAGEPAPTWDWRRPGDRAVPVGAASAANTGAAGAMHRVTCFAGLPAPTWD</sequence>
<comment type="caution">
    <text evidence="1">The sequence shown here is derived from an EMBL/GenBank/DDBJ whole genome shotgun (WGS) entry which is preliminary data.</text>
</comment>
<name>A0AAQ1P6C1_9PSED</name>
<protein>
    <submittedName>
        <fullName evidence="1">Uncharacterized protein</fullName>
    </submittedName>
</protein>